<keyword evidence="4 7" id="KW-0501">Molybdenum cofactor biosynthesis</keyword>
<comment type="similarity">
    <text evidence="7">Belongs to the MoaC family.</text>
</comment>
<dbReference type="InterPro" id="IPR047594">
    <property type="entry name" value="MoaC_bact/euk"/>
</dbReference>
<organism evidence="9 10">
    <name type="scientific">Roseovarius spongiae</name>
    <dbReference type="NCBI Taxonomy" id="2320272"/>
    <lineage>
        <taxon>Bacteria</taxon>
        <taxon>Pseudomonadati</taxon>
        <taxon>Pseudomonadota</taxon>
        <taxon>Alphaproteobacteria</taxon>
        <taxon>Rhodobacterales</taxon>
        <taxon>Roseobacteraceae</taxon>
        <taxon>Roseovarius</taxon>
    </lineage>
</organism>
<dbReference type="PANTHER" id="PTHR22960">
    <property type="entry name" value="MOLYBDOPTERIN COFACTOR SYNTHESIS PROTEIN A"/>
    <property type="match status" value="1"/>
</dbReference>
<gene>
    <name evidence="7 9" type="primary">moaC</name>
    <name evidence="9" type="ORF">D6850_09575</name>
</gene>
<dbReference type="GO" id="GO:0006777">
    <property type="term" value="P:Mo-molybdopterin cofactor biosynthetic process"/>
    <property type="evidence" value="ECO:0007669"/>
    <property type="project" value="UniProtKB-UniRule"/>
</dbReference>
<dbReference type="RefSeq" id="WP_121166221.1">
    <property type="nucleotide sequence ID" value="NZ_RAPE01000002.1"/>
</dbReference>
<dbReference type="UniPathway" id="UPA00344"/>
<dbReference type="Pfam" id="PF01967">
    <property type="entry name" value="MoaC"/>
    <property type="match status" value="1"/>
</dbReference>
<evidence type="ECO:0000256" key="5">
    <source>
        <dbReference type="ARBA" id="ARBA00023239"/>
    </source>
</evidence>
<feature type="active site" evidence="7">
    <location>
        <position position="132"/>
    </location>
</feature>
<dbReference type="EC" id="4.6.1.17" evidence="3 7"/>
<evidence type="ECO:0000256" key="1">
    <source>
        <dbReference type="ARBA" id="ARBA00001637"/>
    </source>
</evidence>
<dbReference type="InterPro" id="IPR023045">
    <property type="entry name" value="MoaC"/>
</dbReference>
<dbReference type="Gene3D" id="3.30.70.640">
    <property type="entry name" value="Molybdopterin cofactor biosynthesis C (MoaC) domain"/>
    <property type="match status" value="1"/>
</dbReference>
<dbReference type="InterPro" id="IPR002820">
    <property type="entry name" value="Mopterin_CF_biosynth-C_dom"/>
</dbReference>
<keyword evidence="10" id="KW-1185">Reference proteome</keyword>
<proteinExistence type="inferred from homology"/>
<comment type="subunit">
    <text evidence="7">Homohexamer; trimer of dimers.</text>
</comment>
<evidence type="ECO:0000256" key="3">
    <source>
        <dbReference type="ARBA" id="ARBA00012575"/>
    </source>
</evidence>
<comment type="pathway">
    <text evidence="2 7">Cofactor biosynthesis; molybdopterin biosynthesis.</text>
</comment>
<evidence type="ECO:0000256" key="4">
    <source>
        <dbReference type="ARBA" id="ARBA00023150"/>
    </source>
</evidence>
<dbReference type="EMBL" id="RAPE01000002">
    <property type="protein sequence ID" value="RKF15094.1"/>
    <property type="molecule type" value="Genomic_DNA"/>
</dbReference>
<keyword evidence="5 7" id="KW-0456">Lyase</keyword>
<protein>
    <recommendedName>
        <fullName evidence="3 7">Cyclic pyranopterin monophosphate synthase</fullName>
        <ecNumber evidence="3 7">4.6.1.17</ecNumber>
    </recommendedName>
    <alternativeName>
        <fullName evidence="7">Molybdenum cofactor biosynthesis protein C</fullName>
    </alternativeName>
</protein>
<feature type="binding site" evidence="7">
    <location>
        <begin position="79"/>
        <end position="81"/>
    </location>
    <ligand>
        <name>substrate</name>
    </ligand>
</feature>
<dbReference type="InterPro" id="IPR036522">
    <property type="entry name" value="MoaC_sf"/>
</dbReference>
<comment type="function">
    <text evidence="6 7">Catalyzes the conversion of (8S)-3',8-cyclo-7,8-dihydroguanosine 5'-triphosphate to cyclic pyranopterin monophosphate (cPMP).</text>
</comment>
<dbReference type="PANTHER" id="PTHR22960:SF29">
    <property type="entry name" value="CYCLIC PYRANOPTERIN MONOPHOSPHATE SYNTHASE"/>
    <property type="match status" value="1"/>
</dbReference>
<evidence type="ECO:0000313" key="9">
    <source>
        <dbReference type="EMBL" id="RKF15094.1"/>
    </source>
</evidence>
<dbReference type="AlphaFoldDB" id="A0A3A8ATZ2"/>
<dbReference type="GO" id="GO:0061799">
    <property type="term" value="F:cyclic pyranopterin monophosphate synthase activity"/>
    <property type="evidence" value="ECO:0007669"/>
    <property type="project" value="UniProtKB-UniRule"/>
</dbReference>
<dbReference type="InterPro" id="IPR050105">
    <property type="entry name" value="MoCo_biosynth_MoaA/MoaC"/>
</dbReference>
<sequence length="162" mass="17009">MPEQPGGLTHFDAKGDAHMVDVSAKPVTERIATAECHISMTPQTLEIASEGRAKKGDVLSVARLAGIMGAKRTADLIPLCHPLPLSKVALDLSFDPDLPGVRIKATVKTTGRTGVEMEALTAASTAALTVYDMLKAVDRAMQIGGLRVILKDGGKSGRYSAT</sequence>
<dbReference type="SUPFAM" id="SSF55040">
    <property type="entry name" value="Molybdenum cofactor biosynthesis protein C, MoaC"/>
    <property type="match status" value="1"/>
</dbReference>
<dbReference type="NCBIfam" id="TIGR00581">
    <property type="entry name" value="moaC"/>
    <property type="match status" value="1"/>
</dbReference>
<dbReference type="HAMAP" id="MF_01224_B">
    <property type="entry name" value="MoaC_B"/>
    <property type="match status" value="1"/>
</dbReference>
<evidence type="ECO:0000256" key="2">
    <source>
        <dbReference type="ARBA" id="ARBA00005046"/>
    </source>
</evidence>
<evidence type="ECO:0000313" key="10">
    <source>
        <dbReference type="Proteomes" id="UP000281128"/>
    </source>
</evidence>
<name>A0A3A8ATZ2_9RHOB</name>
<feature type="domain" description="Molybdopterin cofactor biosynthesis C (MoaC)" evidence="8">
    <location>
        <begin position="19"/>
        <end position="154"/>
    </location>
</feature>
<feature type="binding site" evidence="7">
    <location>
        <begin position="117"/>
        <end position="118"/>
    </location>
    <ligand>
        <name>substrate</name>
    </ligand>
</feature>
<evidence type="ECO:0000256" key="7">
    <source>
        <dbReference type="HAMAP-Rule" id="MF_01224"/>
    </source>
</evidence>
<dbReference type="OrthoDB" id="9794429at2"/>
<evidence type="ECO:0000256" key="6">
    <source>
        <dbReference type="ARBA" id="ARBA00055087"/>
    </source>
</evidence>
<dbReference type="CDD" id="cd01420">
    <property type="entry name" value="MoaC_PE"/>
    <property type="match status" value="1"/>
</dbReference>
<comment type="catalytic activity">
    <reaction evidence="1 7">
        <text>(8S)-3',8-cyclo-7,8-dihydroguanosine 5'-triphosphate = cyclic pyranopterin phosphate + diphosphate</text>
        <dbReference type="Rhea" id="RHEA:49580"/>
        <dbReference type="ChEBI" id="CHEBI:33019"/>
        <dbReference type="ChEBI" id="CHEBI:59648"/>
        <dbReference type="ChEBI" id="CHEBI:131766"/>
        <dbReference type="EC" id="4.6.1.17"/>
    </reaction>
</comment>
<evidence type="ECO:0000259" key="8">
    <source>
        <dbReference type="Pfam" id="PF01967"/>
    </source>
</evidence>
<dbReference type="NCBIfam" id="NF006870">
    <property type="entry name" value="PRK09364.1"/>
    <property type="match status" value="1"/>
</dbReference>
<accession>A0A3A8ATZ2</accession>
<dbReference type="Proteomes" id="UP000281128">
    <property type="component" value="Unassembled WGS sequence"/>
</dbReference>
<comment type="caution">
    <text evidence="9">The sequence shown here is derived from an EMBL/GenBank/DDBJ whole genome shotgun (WGS) entry which is preliminary data.</text>
</comment>
<reference evidence="9 10" key="1">
    <citation type="submission" date="2018-09" db="EMBL/GenBank/DDBJ databases">
        <title>Roseovarius spongiae sp. nov., isolated from a marine sponge.</title>
        <authorList>
            <person name="Zhuang L."/>
            <person name="Luo L."/>
        </authorList>
    </citation>
    <scope>NUCLEOTIDE SEQUENCE [LARGE SCALE GENOMIC DNA]</scope>
    <source>
        <strain evidence="9 10">HN-E21</strain>
    </source>
</reference>